<comment type="caution">
    <text evidence="1">The sequence shown here is derived from an EMBL/GenBank/DDBJ whole genome shotgun (WGS) entry which is preliminary data.</text>
</comment>
<sequence length="185" mass="19853">MTPSGSGDTQAYHSRLAQLNQRLASEPAATTSSNCPVVSNGTAAPIWLPKTAMAKPRKGAVVPGGKQSLGKSKVATYAPLEGLGQTINGEFVNTPGRYQGYGTRIPYASFVDQYIKPVQEVEYENVPGRYQGYGTSIPYASFCSQYPGASFTVKGEPDYSVQAQCDTTKDGDTLFQGNTFEKDEK</sequence>
<gene>
    <name evidence="1" type="ORF">E6O75_ATG10496</name>
</gene>
<dbReference type="Proteomes" id="UP000298493">
    <property type="component" value="Unassembled WGS sequence"/>
</dbReference>
<accession>A0A4Z1NTJ4</accession>
<dbReference type="OrthoDB" id="10439428at2759"/>
<proteinExistence type="predicted"/>
<evidence type="ECO:0000313" key="2">
    <source>
        <dbReference type="Proteomes" id="UP000298493"/>
    </source>
</evidence>
<dbReference type="EMBL" id="SNSC02000015">
    <property type="protein sequence ID" value="TID17851.1"/>
    <property type="molecule type" value="Genomic_DNA"/>
</dbReference>
<organism evidence="1 2">
    <name type="scientific">Venturia nashicola</name>
    <dbReference type="NCBI Taxonomy" id="86259"/>
    <lineage>
        <taxon>Eukaryota</taxon>
        <taxon>Fungi</taxon>
        <taxon>Dikarya</taxon>
        <taxon>Ascomycota</taxon>
        <taxon>Pezizomycotina</taxon>
        <taxon>Dothideomycetes</taxon>
        <taxon>Pleosporomycetidae</taxon>
        <taxon>Venturiales</taxon>
        <taxon>Venturiaceae</taxon>
        <taxon>Venturia</taxon>
    </lineage>
</organism>
<evidence type="ECO:0000313" key="1">
    <source>
        <dbReference type="EMBL" id="TID17851.1"/>
    </source>
</evidence>
<dbReference type="AlphaFoldDB" id="A0A4Z1NTJ4"/>
<reference evidence="1 2" key="1">
    <citation type="submission" date="2019-04" db="EMBL/GenBank/DDBJ databases">
        <title>High contiguity whole genome sequence and gene annotation resource for two Venturia nashicola isolates.</title>
        <authorList>
            <person name="Prokchorchik M."/>
            <person name="Won K."/>
            <person name="Lee Y."/>
            <person name="Choi E.D."/>
            <person name="Segonzac C."/>
            <person name="Sohn K.H."/>
        </authorList>
    </citation>
    <scope>NUCLEOTIDE SEQUENCE [LARGE SCALE GENOMIC DNA]</scope>
    <source>
        <strain evidence="1 2">PRI2</strain>
    </source>
</reference>
<protein>
    <submittedName>
        <fullName evidence="1">Uncharacterized protein</fullName>
    </submittedName>
</protein>
<keyword evidence="2" id="KW-1185">Reference proteome</keyword>
<name>A0A4Z1NTJ4_9PEZI</name>